<accession>A0ABT0H418</accession>
<organism evidence="1 2">
    <name type="scientific">Psychroserpens algicola</name>
    <dbReference type="NCBI Taxonomy" id="1719034"/>
    <lineage>
        <taxon>Bacteria</taxon>
        <taxon>Pseudomonadati</taxon>
        <taxon>Bacteroidota</taxon>
        <taxon>Flavobacteriia</taxon>
        <taxon>Flavobacteriales</taxon>
        <taxon>Flavobacteriaceae</taxon>
        <taxon>Psychroserpens</taxon>
    </lineage>
</organism>
<dbReference type="EMBL" id="JALPQF010000001">
    <property type="protein sequence ID" value="MCK8479111.1"/>
    <property type="molecule type" value="Genomic_DNA"/>
</dbReference>
<reference evidence="1" key="1">
    <citation type="submission" date="2022-04" db="EMBL/GenBank/DDBJ databases">
        <authorList>
            <person name="Ren T."/>
        </authorList>
    </citation>
    <scope>NUCLEOTIDE SEQUENCE</scope>
    <source>
        <strain evidence="1">F63249</strain>
    </source>
</reference>
<evidence type="ECO:0000313" key="2">
    <source>
        <dbReference type="Proteomes" id="UP001203687"/>
    </source>
</evidence>
<evidence type="ECO:0008006" key="3">
    <source>
        <dbReference type="Google" id="ProtNLM"/>
    </source>
</evidence>
<evidence type="ECO:0000313" key="1">
    <source>
        <dbReference type="EMBL" id="MCK8479111.1"/>
    </source>
</evidence>
<name>A0ABT0H418_9FLAO</name>
<sequence length="160" mass="18485">MTNCNDDNVSGVIKETQEQIDARTISQKDIEALRYADYGLSADSEKAVADWQKFRELNAQIELLNKGDLNFFRGESILLKTFLLEFRNEMPEELKTNEILARTTAFETKTQKLNSLLRISNIEKKEQLQAVKELLISVSNLNLQINKKFEFDKNNVLKPE</sequence>
<keyword evidence="2" id="KW-1185">Reference proteome</keyword>
<protein>
    <recommendedName>
        <fullName evidence="3">Lipoprotein</fullName>
    </recommendedName>
</protein>
<dbReference type="Proteomes" id="UP001203687">
    <property type="component" value="Unassembled WGS sequence"/>
</dbReference>
<dbReference type="RefSeq" id="WP_248411534.1">
    <property type="nucleotide sequence ID" value="NZ_JALPQF010000001.1"/>
</dbReference>
<proteinExistence type="predicted"/>
<comment type="caution">
    <text evidence="1">The sequence shown here is derived from an EMBL/GenBank/DDBJ whole genome shotgun (WGS) entry which is preliminary data.</text>
</comment>
<gene>
    <name evidence="1" type="ORF">MUY34_00690</name>
</gene>